<evidence type="ECO:0000259" key="16">
    <source>
        <dbReference type="SMART" id="SM00079"/>
    </source>
</evidence>
<evidence type="ECO:0000256" key="5">
    <source>
        <dbReference type="ARBA" id="ARBA00022729"/>
    </source>
</evidence>
<comment type="function">
    <text evidence="13">Glutamate-gated receptor that probably acts as non-selective cation channel.</text>
</comment>
<evidence type="ECO:0000256" key="6">
    <source>
        <dbReference type="ARBA" id="ARBA00022989"/>
    </source>
</evidence>
<dbReference type="CDD" id="cd13686">
    <property type="entry name" value="GluR_Plant"/>
    <property type="match status" value="1"/>
</dbReference>
<keyword evidence="7 13" id="KW-0406">Ion transport</keyword>
<dbReference type="PIRSF" id="PIRSF037090">
    <property type="entry name" value="Iontro_Glu-like_rcpt_pln"/>
    <property type="match status" value="1"/>
</dbReference>
<dbReference type="GeneID" id="113859864"/>
<keyword evidence="9 13" id="KW-0675">Receptor</keyword>
<dbReference type="Proteomes" id="UP000694853">
    <property type="component" value="Unplaced"/>
</dbReference>
<evidence type="ECO:0000256" key="9">
    <source>
        <dbReference type="ARBA" id="ARBA00023170"/>
    </source>
</evidence>
<keyword evidence="12 13" id="KW-0407">Ion channel</keyword>
<comment type="similarity">
    <text evidence="2 13">Belongs to the glutamate-gated ion channel (TC 1.A.10.1) family.</text>
</comment>
<dbReference type="Gene3D" id="3.40.190.10">
    <property type="entry name" value="Periplasmic binding protein-like II"/>
    <property type="match status" value="2"/>
</dbReference>
<dbReference type="Gene3D" id="1.10.287.70">
    <property type="match status" value="1"/>
</dbReference>
<dbReference type="Gene3D" id="3.40.50.2300">
    <property type="match status" value="2"/>
</dbReference>
<keyword evidence="6 15" id="KW-1133">Transmembrane helix</keyword>
<dbReference type="PANTHER" id="PTHR18966">
    <property type="entry name" value="IONOTROPIC GLUTAMATE RECEPTOR"/>
    <property type="match status" value="1"/>
</dbReference>
<dbReference type="FunFam" id="3.40.50.2300:FF:000188">
    <property type="entry name" value="Glutamate receptor"/>
    <property type="match status" value="1"/>
</dbReference>
<reference evidence="18" key="2">
    <citation type="submission" date="2025-08" db="UniProtKB">
        <authorList>
            <consortium name="RefSeq"/>
        </authorList>
    </citation>
    <scope>IDENTIFICATION</scope>
    <source>
        <tissue evidence="18">Young leaves</tissue>
    </source>
</reference>
<protein>
    <recommendedName>
        <fullName evidence="13">Glutamate receptor</fullName>
    </recommendedName>
</protein>
<evidence type="ECO:0000256" key="10">
    <source>
        <dbReference type="ARBA" id="ARBA00023180"/>
    </source>
</evidence>
<sequence length="922" mass="103902">MDPEPGSHVFDSLMSSPSIFWSKTSNVCHFLPPLIFFFSLFHVGAEATNNQNVVAIGAILNLSSRAGKEEKVAIELAARNYNGSSKYHKLSLHFDDSRGIAIRAFSIAEEMIRMKKVQVIIGGLSWQEAVLVAEVGSQAQVPVISFAAPVTTPLLSSFHWPFLVLMANNSTAFVKCVADVVHAYNWQRVTVIYEEDAYGNAYGMLAFLSEALQNVGSQIELSLALPPYSYSSVAHPGGEVQLELLKLLNTQSRVFIVLQSSIPMVTCLFAEAQKMGLVDRETAWIVPESITYMLDSVADSVISSMEGVLGIKTYSLQNSTEYQSFHVQFRKSFQKENPEDDPRPGFYALQAYDSIGVVTRAMETLRNDISSPKIFLKEMLSCNFLGLSGKIEFEHGQALPSPIFRIVNVIGKSYKEIDFWTEEYGFSKTLSFELAGQNAIEGLAGPVIWPGNLMRPPRGWSMPTSAKPMKIGVPRKTPFEKFVKVENNEYSNQTKYSGFCIEIFQKIIDLLQYDLPYEIVPFNGTYTDLVFLVYNKTFDAVVGDLTIVADRMQYVDFTLPYAESGLSMIVPAKSEDTTLIFMKPFTWEMWIVIVSVLIYTMLTVWYLERDSNPEFSGPWKTQISIALWFTVFSLFFAHREKIYNNFTRMVIVVWLFLGLILTSSYTANLSSMLTVQQLQPNVKNIESLKWSNSKIGFSGDPFVRKYLESVLHFKSQNIIKVSREYNYTEEFKSKRIAAAFIEIPYEKVFMSKNCRGYSAFTPTNRFGGLGFMFQKGSPITRDFSKGILQLSENGDLKSLEDKWLNNPDECSTNITTNANGSLKLQSFWVLFAVSVFTSTFCVIISMVLSMKNNEQYQQAFEGDCGCSAVETVWKKVLILANYIYYTESSKQSQALNSAHIEGVEEFSLELQQGSTSNTLDQN</sequence>
<evidence type="ECO:0000256" key="1">
    <source>
        <dbReference type="ARBA" id="ARBA00004141"/>
    </source>
</evidence>
<dbReference type="GO" id="GO:0015276">
    <property type="term" value="F:ligand-gated monoatomic ion channel activity"/>
    <property type="evidence" value="ECO:0007669"/>
    <property type="project" value="InterPro"/>
</dbReference>
<evidence type="ECO:0000256" key="13">
    <source>
        <dbReference type="PIRNR" id="PIRNR037090"/>
    </source>
</evidence>
<accession>A0A8B8KY89</accession>
<dbReference type="CDD" id="cd19990">
    <property type="entry name" value="PBP1_GABAb_receptor_plant"/>
    <property type="match status" value="1"/>
</dbReference>
<keyword evidence="14" id="KW-1015">Disulfide bond</keyword>
<evidence type="ECO:0000256" key="8">
    <source>
        <dbReference type="ARBA" id="ARBA00023136"/>
    </source>
</evidence>
<dbReference type="KEGG" id="aprc:113859864"/>
<dbReference type="InterPro" id="IPR044440">
    <property type="entry name" value="GABAb_receptor_plant_PBP1"/>
</dbReference>
<evidence type="ECO:0000256" key="3">
    <source>
        <dbReference type="ARBA" id="ARBA00022448"/>
    </source>
</evidence>
<dbReference type="RefSeq" id="XP_027348333.1">
    <property type="nucleotide sequence ID" value="XM_027492532.1"/>
</dbReference>
<keyword evidence="10" id="KW-0325">Glycoprotein</keyword>
<gene>
    <name evidence="18" type="primary">LOC113859864</name>
</gene>
<reference evidence="17" key="1">
    <citation type="journal article" date="2019" name="Toxins">
        <title>Detection of Abrin-Like and Prepropulchellin-Like Toxin Genes and Transcripts Using Whole Genome Sequencing and Full-Length Transcript Sequencing of Abrus precatorius.</title>
        <authorList>
            <person name="Hovde B.T."/>
            <person name="Daligault H.E."/>
            <person name="Hanschen E.R."/>
            <person name="Kunde Y.A."/>
            <person name="Johnson M.B."/>
            <person name="Starkenburg S.R."/>
            <person name="Johnson S.L."/>
        </authorList>
    </citation>
    <scope>NUCLEOTIDE SEQUENCE [LARGE SCALE GENOMIC DNA]</scope>
</reference>
<evidence type="ECO:0000256" key="14">
    <source>
        <dbReference type="PIRSR" id="PIRSR037090-50"/>
    </source>
</evidence>
<dbReference type="InterPro" id="IPR015683">
    <property type="entry name" value="Ionotropic_Glu_rcpt"/>
</dbReference>
<dbReference type="OrthoDB" id="5984008at2759"/>
<keyword evidence="5" id="KW-0732">Signal</keyword>
<dbReference type="Pfam" id="PF10613">
    <property type="entry name" value="Lig_chan-Glu_bd"/>
    <property type="match status" value="1"/>
</dbReference>
<dbReference type="SMART" id="SM00079">
    <property type="entry name" value="PBPe"/>
    <property type="match status" value="1"/>
</dbReference>
<feature type="transmembrane region" description="Helical" evidence="15">
    <location>
        <begin position="589"/>
        <end position="607"/>
    </location>
</feature>
<keyword evidence="17" id="KW-1185">Reference proteome</keyword>
<evidence type="ECO:0000313" key="18">
    <source>
        <dbReference type="RefSeq" id="XP_027348333.1"/>
    </source>
</evidence>
<dbReference type="Pfam" id="PF01094">
    <property type="entry name" value="ANF_receptor"/>
    <property type="match status" value="1"/>
</dbReference>
<dbReference type="InterPro" id="IPR019594">
    <property type="entry name" value="Glu/Gly-bd"/>
</dbReference>
<evidence type="ECO:0000256" key="15">
    <source>
        <dbReference type="SAM" id="Phobius"/>
    </source>
</evidence>
<dbReference type="GO" id="GO:0016020">
    <property type="term" value="C:membrane"/>
    <property type="evidence" value="ECO:0007669"/>
    <property type="project" value="UniProtKB-SubCell"/>
</dbReference>
<dbReference type="InterPro" id="IPR001320">
    <property type="entry name" value="Iontro_rcpt_C"/>
</dbReference>
<keyword evidence="8 13" id="KW-0472">Membrane</keyword>
<evidence type="ECO:0000313" key="17">
    <source>
        <dbReference type="Proteomes" id="UP000694853"/>
    </source>
</evidence>
<name>A0A8B8KY89_ABRPR</name>
<evidence type="ECO:0000256" key="7">
    <source>
        <dbReference type="ARBA" id="ARBA00023065"/>
    </source>
</evidence>
<keyword evidence="3 13" id="KW-0813">Transport</keyword>
<dbReference type="FunFam" id="3.40.190.10:FF:000103">
    <property type="entry name" value="Glutamate receptor"/>
    <property type="match status" value="1"/>
</dbReference>
<dbReference type="InterPro" id="IPR001828">
    <property type="entry name" value="ANF_lig-bd_rcpt"/>
</dbReference>
<evidence type="ECO:0000256" key="12">
    <source>
        <dbReference type="ARBA" id="ARBA00023303"/>
    </source>
</evidence>
<evidence type="ECO:0000256" key="2">
    <source>
        <dbReference type="ARBA" id="ARBA00008685"/>
    </source>
</evidence>
<feature type="transmembrane region" description="Helical" evidence="15">
    <location>
        <begin position="827"/>
        <end position="848"/>
    </location>
</feature>
<keyword evidence="4 15" id="KW-0812">Transmembrane</keyword>
<dbReference type="SUPFAM" id="SSF53822">
    <property type="entry name" value="Periplasmic binding protein-like I"/>
    <property type="match status" value="1"/>
</dbReference>
<feature type="transmembrane region" description="Helical" evidence="15">
    <location>
        <begin position="649"/>
        <end position="667"/>
    </location>
</feature>
<organism evidence="17 18">
    <name type="scientific">Abrus precatorius</name>
    <name type="common">Indian licorice</name>
    <name type="synonym">Glycine abrus</name>
    <dbReference type="NCBI Taxonomy" id="3816"/>
    <lineage>
        <taxon>Eukaryota</taxon>
        <taxon>Viridiplantae</taxon>
        <taxon>Streptophyta</taxon>
        <taxon>Embryophyta</taxon>
        <taxon>Tracheophyta</taxon>
        <taxon>Spermatophyta</taxon>
        <taxon>Magnoliopsida</taxon>
        <taxon>eudicotyledons</taxon>
        <taxon>Gunneridae</taxon>
        <taxon>Pentapetalae</taxon>
        <taxon>rosids</taxon>
        <taxon>fabids</taxon>
        <taxon>Fabales</taxon>
        <taxon>Fabaceae</taxon>
        <taxon>Papilionoideae</taxon>
        <taxon>50 kb inversion clade</taxon>
        <taxon>NPAAA clade</taxon>
        <taxon>indigoferoid/millettioid clade</taxon>
        <taxon>Abreae</taxon>
        <taxon>Abrus</taxon>
    </lineage>
</organism>
<keyword evidence="11 13" id="KW-1071">Ligand-gated ion channel</keyword>
<feature type="transmembrane region" description="Helical" evidence="15">
    <location>
        <begin position="619"/>
        <end position="637"/>
    </location>
</feature>
<dbReference type="InterPro" id="IPR028082">
    <property type="entry name" value="Peripla_BP_I"/>
</dbReference>
<dbReference type="SUPFAM" id="SSF53850">
    <property type="entry name" value="Periplasmic binding protein-like II"/>
    <property type="match status" value="1"/>
</dbReference>
<dbReference type="Pfam" id="PF00060">
    <property type="entry name" value="Lig_chan"/>
    <property type="match status" value="1"/>
</dbReference>
<proteinExistence type="inferred from homology"/>
<feature type="domain" description="Ionotropic glutamate receptor C-terminal" evidence="16">
    <location>
        <begin position="470"/>
        <end position="806"/>
    </location>
</feature>
<comment type="subcellular location">
    <subcellularLocation>
        <location evidence="1">Membrane</location>
        <topology evidence="1">Multi-pass membrane protein</topology>
    </subcellularLocation>
</comment>
<dbReference type="InterPro" id="IPR017103">
    <property type="entry name" value="Iontropic_Glu_rcpt_pln"/>
</dbReference>
<dbReference type="FunFam" id="1.10.287.70:FF:000172">
    <property type="entry name" value="Glutamate receptor"/>
    <property type="match status" value="1"/>
</dbReference>
<evidence type="ECO:0000256" key="4">
    <source>
        <dbReference type="ARBA" id="ARBA00022692"/>
    </source>
</evidence>
<feature type="disulfide bond" evidence="14">
    <location>
        <begin position="754"/>
        <end position="810"/>
    </location>
</feature>
<dbReference type="AlphaFoldDB" id="A0A8B8KY89"/>
<evidence type="ECO:0000256" key="11">
    <source>
        <dbReference type="ARBA" id="ARBA00023286"/>
    </source>
</evidence>